<evidence type="ECO:0000313" key="2">
    <source>
        <dbReference type="EMBL" id="PTA69467.1"/>
    </source>
</evidence>
<feature type="signal peptide" evidence="1">
    <location>
        <begin position="1"/>
        <end position="22"/>
    </location>
</feature>
<proteinExistence type="predicted"/>
<protein>
    <submittedName>
        <fullName evidence="2">Uncharacterized protein</fullName>
    </submittedName>
</protein>
<gene>
    <name evidence="2" type="ORF">C8263_00040</name>
</gene>
<organism evidence="2 3">
    <name type="scientific">Deinococcus arcticus</name>
    <dbReference type="NCBI Taxonomy" id="2136176"/>
    <lineage>
        <taxon>Bacteria</taxon>
        <taxon>Thermotogati</taxon>
        <taxon>Deinococcota</taxon>
        <taxon>Deinococci</taxon>
        <taxon>Deinococcales</taxon>
        <taxon>Deinococcaceae</taxon>
        <taxon>Deinococcus</taxon>
    </lineage>
</organism>
<dbReference type="EMBL" id="PYSV01000001">
    <property type="protein sequence ID" value="PTA69467.1"/>
    <property type="molecule type" value="Genomic_DNA"/>
</dbReference>
<sequence>MNHTPAVLALLALSSLALSALAAAQKTTVTIGGQPVSLDTVKVGGRTYVALDQLQKALTAAGGAGPLGAAEGCLNEWLFNGTWRLRATAVKYVPDAGNGNSYGWVVTTEIRNGGKQALSFYRTGIEKGIGVALKNGDFKALGLSGLASAFNDRMMTDLSPGAGVLMDLPFSWQGGNPTNAELQANPPVKLIVPVDVSALRRGGSTLYKTVNYARDPSFRVNLTCKG</sequence>
<dbReference type="AlphaFoldDB" id="A0A2T3WC89"/>
<evidence type="ECO:0000313" key="3">
    <source>
        <dbReference type="Proteomes" id="UP000240317"/>
    </source>
</evidence>
<name>A0A2T3WC89_9DEIO</name>
<keyword evidence="3" id="KW-1185">Reference proteome</keyword>
<dbReference type="Proteomes" id="UP000240317">
    <property type="component" value="Unassembled WGS sequence"/>
</dbReference>
<reference evidence="2 3" key="1">
    <citation type="submission" date="2018-03" db="EMBL/GenBank/DDBJ databases">
        <title>Draft genome of Deinococcus sp. OD32.</title>
        <authorList>
            <person name="Wang X.-P."/>
            <person name="Du Z.-J."/>
        </authorList>
    </citation>
    <scope>NUCLEOTIDE SEQUENCE [LARGE SCALE GENOMIC DNA]</scope>
    <source>
        <strain evidence="2 3">OD32</strain>
    </source>
</reference>
<feature type="chain" id="PRO_5015610739" evidence="1">
    <location>
        <begin position="23"/>
        <end position="226"/>
    </location>
</feature>
<dbReference type="RefSeq" id="WP_107136060.1">
    <property type="nucleotide sequence ID" value="NZ_PYSV01000001.1"/>
</dbReference>
<dbReference type="OrthoDB" id="65354at2"/>
<comment type="caution">
    <text evidence="2">The sequence shown here is derived from an EMBL/GenBank/DDBJ whole genome shotgun (WGS) entry which is preliminary data.</text>
</comment>
<evidence type="ECO:0000256" key="1">
    <source>
        <dbReference type="SAM" id="SignalP"/>
    </source>
</evidence>
<accession>A0A2T3WC89</accession>
<keyword evidence="1" id="KW-0732">Signal</keyword>